<proteinExistence type="predicted"/>
<evidence type="ECO:0000256" key="3">
    <source>
        <dbReference type="ARBA" id="ARBA00022949"/>
    </source>
</evidence>
<dbReference type="CDD" id="cd17108">
    <property type="entry name" value="FERM_F1_EPB41L5_like"/>
    <property type="match status" value="1"/>
</dbReference>
<feature type="domain" description="FERM" evidence="6">
    <location>
        <begin position="38"/>
        <end position="300"/>
    </location>
</feature>
<keyword evidence="7" id="KW-1185">Reference proteome</keyword>
<dbReference type="Pfam" id="PF09380">
    <property type="entry name" value="FERM_C"/>
    <property type="match status" value="1"/>
</dbReference>
<reference evidence="8" key="1">
    <citation type="submission" date="2025-08" db="UniProtKB">
        <authorList>
            <consortium name="RefSeq"/>
        </authorList>
    </citation>
    <scope>IDENTIFICATION</scope>
    <source>
        <tissue evidence="8">Whole Larva</tissue>
    </source>
</reference>
<organism evidence="7 8">
    <name type="scientific">Nicrophorus vespilloides</name>
    <name type="common">Boreal carrion beetle</name>
    <dbReference type="NCBI Taxonomy" id="110193"/>
    <lineage>
        <taxon>Eukaryota</taxon>
        <taxon>Metazoa</taxon>
        <taxon>Ecdysozoa</taxon>
        <taxon>Arthropoda</taxon>
        <taxon>Hexapoda</taxon>
        <taxon>Insecta</taxon>
        <taxon>Pterygota</taxon>
        <taxon>Neoptera</taxon>
        <taxon>Endopterygota</taxon>
        <taxon>Coleoptera</taxon>
        <taxon>Polyphaga</taxon>
        <taxon>Staphyliniformia</taxon>
        <taxon>Silphidae</taxon>
        <taxon>Nicrophorinae</taxon>
        <taxon>Nicrophorus</taxon>
    </lineage>
</organism>
<evidence type="ECO:0000256" key="1">
    <source>
        <dbReference type="ARBA" id="ARBA00004536"/>
    </source>
</evidence>
<dbReference type="PRINTS" id="PR00935">
    <property type="entry name" value="BAND41"/>
</dbReference>
<evidence type="ECO:0000256" key="4">
    <source>
        <dbReference type="ARBA" id="ARBA00043944"/>
    </source>
</evidence>
<evidence type="ECO:0000313" key="8">
    <source>
        <dbReference type="RefSeq" id="XP_017777478.1"/>
    </source>
</evidence>
<dbReference type="InterPro" id="IPR014352">
    <property type="entry name" value="FERM/acyl-CoA-bd_prot_sf"/>
</dbReference>
<dbReference type="Pfam" id="PF00373">
    <property type="entry name" value="FERM_M"/>
    <property type="match status" value="1"/>
</dbReference>
<dbReference type="InterPro" id="IPR029071">
    <property type="entry name" value="Ubiquitin-like_domsf"/>
</dbReference>
<dbReference type="PANTHER" id="PTHR23280">
    <property type="entry name" value="4.1 G PROTEIN"/>
    <property type="match status" value="1"/>
</dbReference>
<dbReference type="InterPro" id="IPR018980">
    <property type="entry name" value="FERM_PH-like_C"/>
</dbReference>
<dbReference type="InterPro" id="IPR000798">
    <property type="entry name" value="Ez/rad/moesin-like"/>
</dbReference>
<comment type="subcellular location">
    <subcellularLocation>
        <location evidence="1">Cell junction</location>
        <location evidence="1">Adherens junction</location>
    </subcellularLocation>
    <subcellularLocation>
        <location evidence="4">Cell projection</location>
        <location evidence="4">Rhabdomere</location>
    </subcellularLocation>
</comment>
<dbReference type="InterPro" id="IPR019748">
    <property type="entry name" value="FERM_central"/>
</dbReference>
<dbReference type="Pfam" id="PF09379">
    <property type="entry name" value="FERM_N"/>
    <property type="match status" value="1"/>
</dbReference>
<dbReference type="SMART" id="SM00295">
    <property type="entry name" value="B41"/>
    <property type="match status" value="1"/>
</dbReference>
<dbReference type="GeneID" id="108563341"/>
<dbReference type="Gene3D" id="2.30.29.30">
    <property type="entry name" value="Pleckstrin-homology domain (PH domain)/Phosphotyrosine-binding domain (PTB)"/>
    <property type="match status" value="1"/>
</dbReference>
<dbReference type="SUPFAM" id="SSF47031">
    <property type="entry name" value="Second domain of FERM"/>
    <property type="match status" value="1"/>
</dbReference>
<dbReference type="PANTHER" id="PTHR23280:SF25">
    <property type="entry name" value="MOESIN_EZRIN_RADIXIN HOMOLOG 1"/>
    <property type="match status" value="1"/>
</dbReference>
<keyword evidence="3" id="KW-0965">Cell junction</keyword>
<dbReference type="PROSITE" id="PS00660">
    <property type="entry name" value="FERM_1"/>
    <property type="match status" value="1"/>
</dbReference>
<dbReference type="SUPFAM" id="SSF54236">
    <property type="entry name" value="Ubiquitin-like"/>
    <property type="match status" value="1"/>
</dbReference>
<dbReference type="InterPro" id="IPR019747">
    <property type="entry name" value="FERM_CS"/>
</dbReference>
<dbReference type="RefSeq" id="XP_017777478.1">
    <property type="nucleotide sequence ID" value="XM_017921989.1"/>
</dbReference>
<dbReference type="PROSITE" id="PS50057">
    <property type="entry name" value="FERM_3"/>
    <property type="match status" value="1"/>
</dbReference>
<dbReference type="InterPro" id="IPR011993">
    <property type="entry name" value="PH-like_dom_sf"/>
</dbReference>
<dbReference type="Proteomes" id="UP000695000">
    <property type="component" value="Unplaced"/>
</dbReference>
<dbReference type="SMART" id="SM01196">
    <property type="entry name" value="FERM_C"/>
    <property type="match status" value="1"/>
</dbReference>
<gene>
    <name evidence="8" type="primary">LOC108563341</name>
</gene>
<dbReference type="InterPro" id="IPR018979">
    <property type="entry name" value="FERM_N"/>
</dbReference>
<evidence type="ECO:0000259" key="6">
    <source>
        <dbReference type="PROSITE" id="PS50057"/>
    </source>
</evidence>
<evidence type="ECO:0000256" key="5">
    <source>
        <dbReference type="SAM" id="MobiDB-lite"/>
    </source>
</evidence>
<evidence type="ECO:0000313" key="7">
    <source>
        <dbReference type="Proteomes" id="UP000695000"/>
    </source>
</evidence>
<accession>A0ABM1MSC8</accession>
<evidence type="ECO:0000256" key="2">
    <source>
        <dbReference type="ARBA" id="ARBA00022025"/>
    </source>
</evidence>
<dbReference type="InterPro" id="IPR035963">
    <property type="entry name" value="FERM_2"/>
</dbReference>
<dbReference type="InterPro" id="IPR000299">
    <property type="entry name" value="FERM_domain"/>
</dbReference>
<sequence>MFRFLSGRKVRAADNGPKGNTGSKHHQKVKHVQNKNLVQCRVVLLDGTDLSVELSKKAEARDLYEQVFYSLDLIEKDYFGLQYTDVNHVKHWLDPTKSIKKQIKIGPPYTLRLKVKFYLSDPNNLREELTRYQFFLQLKHDILDGRVDCPHQTNIELAALALQSEWGDYDESHHTAAAVSEFRFVPNQSEEMEIEILEEFKTLRGLTPVQAEFGFLNKIKRMEMYGVDMHIVLAKDGMEYRLGLTPTGILVFENGQKIGLFSWPKIGKLNFKKKKLTLVVVEDDDAGRQEEHTFVFRSVI</sequence>
<dbReference type="Gene3D" id="1.20.80.10">
    <property type="match status" value="1"/>
</dbReference>
<dbReference type="Gene3D" id="3.10.20.90">
    <property type="entry name" value="Phosphatidylinositol 3-kinase Catalytic Subunit, Chain A, domain 1"/>
    <property type="match status" value="1"/>
</dbReference>
<dbReference type="CDD" id="cd14473">
    <property type="entry name" value="FERM_B-lobe"/>
    <property type="match status" value="1"/>
</dbReference>
<protein>
    <recommendedName>
        <fullName evidence="2">Moesin/ezrin/radixin homolog 1</fullName>
    </recommendedName>
</protein>
<dbReference type="SUPFAM" id="SSF50729">
    <property type="entry name" value="PH domain-like"/>
    <property type="match status" value="1"/>
</dbReference>
<dbReference type="PRINTS" id="PR00661">
    <property type="entry name" value="ERMFAMILY"/>
</dbReference>
<dbReference type="InterPro" id="IPR019749">
    <property type="entry name" value="Band_41_domain"/>
</dbReference>
<feature type="region of interest" description="Disordered" evidence="5">
    <location>
        <begin position="11"/>
        <end position="30"/>
    </location>
</feature>
<name>A0ABM1MSC8_NICVS</name>